<protein>
    <submittedName>
        <fullName evidence="2">Reverse transcriptase</fullName>
    </submittedName>
</protein>
<dbReference type="PANTHER" id="PTHR46890">
    <property type="entry name" value="NON-LTR RETROLELEMENT REVERSE TRANSCRIPTASE-LIKE PROTEIN-RELATED"/>
    <property type="match status" value="1"/>
</dbReference>
<proteinExistence type="predicted"/>
<dbReference type="PANTHER" id="PTHR46890:SF48">
    <property type="entry name" value="RNA-DIRECTED DNA POLYMERASE"/>
    <property type="match status" value="1"/>
</dbReference>
<dbReference type="EMBL" id="JAAIUW010000008">
    <property type="protein sequence ID" value="KAF7821771.1"/>
    <property type="molecule type" value="Genomic_DNA"/>
</dbReference>
<evidence type="ECO:0000313" key="3">
    <source>
        <dbReference type="Proteomes" id="UP000634136"/>
    </source>
</evidence>
<dbReference type="InterPro" id="IPR043502">
    <property type="entry name" value="DNA/RNA_pol_sf"/>
</dbReference>
<keyword evidence="3" id="KW-1185">Reference proteome</keyword>
<dbReference type="GO" id="GO:0003964">
    <property type="term" value="F:RNA-directed DNA polymerase activity"/>
    <property type="evidence" value="ECO:0007669"/>
    <property type="project" value="UniProtKB-KW"/>
</dbReference>
<dbReference type="Proteomes" id="UP000634136">
    <property type="component" value="Unassembled WGS sequence"/>
</dbReference>
<feature type="domain" description="Reverse transcriptase" evidence="1">
    <location>
        <begin position="459"/>
        <end position="585"/>
    </location>
</feature>
<reference evidence="2" key="1">
    <citation type="submission" date="2020-09" db="EMBL/GenBank/DDBJ databases">
        <title>Genome-Enabled Discovery of Anthraquinone Biosynthesis in Senna tora.</title>
        <authorList>
            <person name="Kang S.-H."/>
            <person name="Pandey R.P."/>
            <person name="Lee C.-M."/>
            <person name="Sim J.-S."/>
            <person name="Jeong J.-T."/>
            <person name="Choi B.-S."/>
            <person name="Jung M."/>
            <person name="Ginzburg D."/>
            <person name="Zhao K."/>
            <person name="Won S.Y."/>
            <person name="Oh T.-J."/>
            <person name="Yu Y."/>
            <person name="Kim N.-H."/>
            <person name="Lee O.R."/>
            <person name="Lee T.-H."/>
            <person name="Bashyal P."/>
            <person name="Kim T.-S."/>
            <person name="Lee W.-H."/>
            <person name="Kawkins C."/>
            <person name="Kim C.-K."/>
            <person name="Kim J.S."/>
            <person name="Ahn B.O."/>
            <person name="Rhee S.Y."/>
            <person name="Sohng J.K."/>
        </authorList>
    </citation>
    <scope>NUCLEOTIDE SEQUENCE</scope>
    <source>
        <tissue evidence="2">Leaf</tissue>
    </source>
</reference>
<evidence type="ECO:0000313" key="2">
    <source>
        <dbReference type="EMBL" id="KAF7821771.1"/>
    </source>
</evidence>
<dbReference type="InterPro" id="IPR036691">
    <property type="entry name" value="Endo/exonu/phosph_ase_sf"/>
</dbReference>
<organism evidence="2 3">
    <name type="scientific">Senna tora</name>
    <dbReference type="NCBI Taxonomy" id="362788"/>
    <lineage>
        <taxon>Eukaryota</taxon>
        <taxon>Viridiplantae</taxon>
        <taxon>Streptophyta</taxon>
        <taxon>Embryophyta</taxon>
        <taxon>Tracheophyta</taxon>
        <taxon>Spermatophyta</taxon>
        <taxon>Magnoliopsida</taxon>
        <taxon>eudicotyledons</taxon>
        <taxon>Gunneridae</taxon>
        <taxon>Pentapetalae</taxon>
        <taxon>rosids</taxon>
        <taxon>fabids</taxon>
        <taxon>Fabales</taxon>
        <taxon>Fabaceae</taxon>
        <taxon>Caesalpinioideae</taxon>
        <taxon>Cassia clade</taxon>
        <taxon>Senna</taxon>
    </lineage>
</organism>
<gene>
    <name evidence="2" type="ORF">G2W53_027226</name>
</gene>
<keyword evidence="2" id="KW-0808">Transferase</keyword>
<dbReference type="SUPFAM" id="SSF56672">
    <property type="entry name" value="DNA/RNA polymerases"/>
    <property type="match status" value="1"/>
</dbReference>
<accession>A0A834TIY8</accession>
<dbReference type="AlphaFoldDB" id="A0A834TIY8"/>
<dbReference type="CDD" id="cd01650">
    <property type="entry name" value="RT_nLTR_like"/>
    <property type="match status" value="1"/>
</dbReference>
<keyword evidence="2" id="KW-0695">RNA-directed DNA polymerase</keyword>
<dbReference type="Gene3D" id="3.60.10.10">
    <property type="entry name" value="Endonuclease/exonuclease/phosphatase"/>
    <property type="match status" value="1"/>
</dbReference>
<keyword evidence="2" id="KW-0548">Nucleotidyltransferase</keyword>
<evidence type="ECO:0000259" key="1">
    <source>
        <dbReference type="Pfam" id="PF00078"/>
    </source>
</evidence>
<dbReference type="InterPro" id="IPR000477">
    <property type="entry name" value="RT_dom"/>
</dbReference>
<dbReference type="InterPro" id="IPR052343">
    <property type="entry name" value="Retrotransposon-Effector_Assoc"/>
</dbReference>
<dbReference type="OrthoDB" id="1433489at2759"/>
<name>A0A834TIY8_9FABA</name>
<sequence>MDLGAQYATSSLFQLSEQVHKLFANSYMDWHKAPTYVGCGIKIFDWASNTVPLGETLGLAIQLEHNATLKWDLCHVTKRVRFSEDVSFKESEIPYAKRFKMGCKNHNQGCTMTVQRLKQLVSQYNPNFIFLSETKQSFRYSCKVVSGLGFRNFVGTNSRGKSGGTILAWQDNQSCEVVDVTPNWIRITTHNVKGQEFQISFIYGFPALSDSKVLWSWFINMSATISCAWMVVGDFNQIRDLKTNWSSTVNGSPAFILNSKIQIVGRHLKQWNRDEVGSIQRKIQSINDQLLALQQIDDNNSMSSQRLAQQDKLQHEMEFYLDCEESMWAQKARMSWLVNGDRNTSYFHNIVNKRRIQNSISAIKDDNGEWVDGFQQKYDIPVLTEDHKWKLNKSFTKEEFSLAFNQMRVDSAPGPDGLNVRFFKHFWAVVKEDVFSMLHAFFDRGFLLKNLNRTYIYLIPKTNAPQTFRDYRPISLANVAYKLISKVLCNRLKEFLDDLIAPNQSAFIKGRLISDNTVLVGELMHKIRSVRRGKAKWCALKLDIQKAYDKLSWSFIEAVLTRMNFLAPWIQYIMQCVTTVSYQLIFNGGVTESFIPACGVR</sequence>
<comment type="caution">
    <text evidence="2">The sequence shown here is derived from an EMBL/GenBank/DDBJ whole genome shotgun (WGS) entry which is preliminary data.</text>
</comment>
<dbReference type="SUPFAM" id="SSF56219">
    <property type="entry name" value="DNase I-like"/>
    <property type="match status" value="1"/>
</dbReference>
<dbReference type="Pfam" id="PF00078">
    <property type="entry name" value="RVT_1"/>
    <property type="match status" value="1"/>
</dbReference>